<dbReference type="SUPFAM" id="SSF52540">
    <property type="entry name" value="P-loop containing nucleoside triphosphate hydrolases"/>
    <property type="match status" value="2"/>
</dbReference>
<dbReference type="GO" id="GO:0004386">
    <property type="term" value="F:helicase activity"/>
    <property type="evidence" value="ECO:0007669"/>
    <property type="project" value="UniProtKB-KW"/>
</dbReference>
<keyword evidence="4" id="KW-0067">ATP-binding</keyword>
<accession>A0ABT2M513</accession>
<dbReference type="Gene3D" id="3.40.50.300">
    <property type="entry name" value="P-loop containing nucleotide triphosphate hydrolases"/>
    <property type="match status" value="2"/>
</dbReference>
<dbReference type="EMBL" id="JAODBU010000012">
    <property type="protein sequence ID" value="MCT7399752.1"/>
    <property type="molecule type" value="Genomic_DNA"/>
</dbReference>
<dbReference type="InterPro" id="IPR001650">
    <property type="entry name" value="Helicase_C-like"/>
</dbReference>
<keyword evidence="1" id="KW-0547">Nucleotide-binding</keyword>
<evidence type="ECO:0000259" key="5">
    <source>
        <dbReference type="PROSITE" id="PS51192"/>
    </source>
</evidence>
<dbReference type="InterPro" id="IPR006935">
    <property type="entry name" value="Helicase/UvrB_N"/>
</dbReference>
<dbReference type="PANTHER" id="PTHR11274">
    <property type="entry name" value="RAD25/XP-B DNA REPAIR HELICASE"/>
    <property type="match status" value="1"/>
</dbReference>
<evidence type="ECO:0000256" key="2">
    <source>
        <dbReference type="ARBA" id="ARBA00022801"/>
    </source>
</evidence>
<dbReference type="CDD" id="cd09179">
    <property type="entry name" value="PLDc_N_DEXD_a"/>
    <property type="match status" value="1"/>
</dbReference>
<reference evidence="7" key="1">
    <citation type="submission" date="2022-09" db="EMBL/GenBank/DDBJ databases">
        <title>Eubacterium sp. LFL-14 isolated from human feces.</title>
        <authorList>
            <person name="Liu F."/>
        </authorList>
    </citation>
    <scope>NUCLEOTIDE SEQUENCE</scope>
    <source>
        <strain evidence="7">LFL-14</strain>
    </source>
</reference>
<feature type="domain" description="Helicase C-terminal" evidence="6">
    <location>
        <begin position="517"/>
        <end position="696"/>
    </location>
</feature>
<dbReference type="InterPro" id="IPR027417">
    <property type="entry name" value="P-loop_NTPase"/>
</dbReference>
<feature type="domain" description="Helicase ATP-binding" evidence="5">
    <location>
        <begin position="265"/>
        <end position="437"/>
    </location>
</feature>
<evidence type="ECO:0000256" key="3">
    <source>
        <dbReference type="ARBA" id="ARBA00022806"/>
    </source>
</evidence>
<evidence type="ECO:0000256" key="4">
    <source>
        <dbReference type="ARBA" id="ARBA00022840"/>
    </source>
</evidence>
<proteinExistence type="predicted"/>
<dbReference type="SMART" id="SM00487">
    <property type="entry name" value="DEXDc"/>
    <property type="match status" value="1"/>
</dbReference>
<dbReference type="PROSITE" id="PS51194">
    <property type="entry name" value="HELICASE_CTER"/>
    <property type="match status" value="1"/>
</dbReference>
<sequence length="722" mass="83895">MSFRDLKIHVRYRSDENDIPKDFLIPVLEKSVIYKRSVGFFSTSALSNISIGLFAMAQNNGKVELICSPRLSEDDIEAINLGYKTRDEAFTEALQISIKSPIDYFEEERLNLVATMIASGMLDLKIAFMENENGISLYHEKLAIFEDEFGNRIGFTGSLNESENAFNDNFESVYTFCSWKDESQKDGVENIEQDFDRMWNDCTKKLCIIPFPKVVIERLKQFKKDKVDYDTDKKQFDYHDFIKPEKIFKIPDNVKLRDYQIEAINGWEQQGYKGIFSMSTGSGKSFTALACMAHLAEKVDEKLAVFIVCPYIHLVGQWEEDVVNWACNPIIAHSKSSDKKWDLNLVKAYKRFRNNGKPFVCITTNDTFASEKIQNIIHRLNEEQNVLLIIDEAHNFGSVRLSNMLPENIKYRIALSATIKRHMDKKGTQKIFDYFGDECIVYDLERAIKEGALCKYKYYPIPVFLDEDELDKYSYLTEKIKKFVVEEEGKVKISEEGKLLVFKRSRLLAGARNKPKKLMELMEKYKNEDSILVYCGATSMENEDEENETVDLVRQIDGVTEMINKSLGMRAHRFTAEEDLYERQEIKKYFQNGLYQVITAIKCLDEGVNIPGIKTAFIMSSSRNPKEFIQRRGRLLRKSSNKEFAEIYDFVTLPRKLTDVAYDDFERDRSIIIGELYRINEFAKLADNRITGESLMTDIMNSYSVFFDIDEEIEKMEEYYDG</sequence>
<protein>
    <submittedName>
        <fullName evidence="7">DEAD/DEAH box helicase family protein</fullName>
    </submittedName>
</protein>
<dbReference type="PROSITE" id="PS51192">
    <property type="entry name" value="HELICASE_ATP_BIND_1"/>
    <property type="match status" value="1"/>
</dbReference>
<evidence type="ECO:0000259" key="6">
    <source>
        <dbReference type="PROSITE" id="PS51194"/>
    </source>
</evidence>
<dbReference type="Pfam" id="PF04851">
    <property type="entry name" value="ResIII"/>
    <property type="match status" value="1"/>
</dbReference>
<dbReference type="InterPro" id="IPR014001">
    <property type="entry name" value="Helicase_ATP-bd"/>
</dbReference>
<gene>
    <name evidence="7" type="ORF">N5B56_11785</name>
</gene>
<dbReference type="Pfam" id="PF00271">
    <property type="entry name" value="Helicase_C"/>
    <property type="match status" value="1"/>
</dbReference>
<dbReference type="Proteomes" id="UP001431199">
    <property type="component" value="Unassembled WGS sequence"/>
</dbReference>
<evidence type="ECO:0000256" key="1">
    <source>
        <dbReference type="ARBA" id="ARBA00022741"/>
    </source>
</evidence>
<dbReference type="Gene3D" id="3.30.870.10">
    <property type="entry name" value="Endonuclease Chain A"/>
    <property type="match status" value="1"/>
</dbReference>
<dbReference type="InterPro" id="IPR050615">
    <property type="entry name" value="ATP-dep_DNA_Helicase"/>
</dbReference>
<organism evidence="7 8">
    <name type="scientific">Eubacterium album</name>
    <dbReference type="NCBI Taxonomy" id="2978477"/>
    <lineage>
        <taxon>Bacteria</taxon>
        <taxon>Bacillati</taxon>
        <taxon>Bacillota</taxon>
        <taxon>Clostridia</taxon>
        <taxon>Eubacteriales</taxon>
        <taxon>Eubacteriaceae</taxon>
        <taxon>Eubacterium</taxon>
    </lineage>
</organism>
<dbReference type="RefSeq" id="WP_260979031.1">
    <property type="nucleotide sequence ID" value="NZ_JAODBU010000012.1"/>
</dbReference>
<keyword evidence="2" id="KW-0378">Hydrolase</keyword>
<dbReference type="PANTHER" id="PTHR11274:SF0">
    <property type="entry name" value="GENERAL TRANSCRIPTION AND DNA REPAIR FACTOR IIH HELICASE SUBUNIT XPB"/>
    <property type="match status" value="1"/>
</dbReference>
<name>A0ABT2M513_9FIRM</name>
<comment type="caution">
    <text evidence="7">The sequence shown here is derived from an EMBL/GenBank/DDBJ whole genome shotgun (WGS) entry which is preliminary data.</text>
</comment>
<evidence type="ECO:0000313" key="7">
    <source>
        <dbReference type="EMBL" id="MCT7399752.1"/>
    </source>
</evidence>
<dbReference type="SMART" id="SM00490">
    <property type="entry name" value="HELICc"/>
    <property type="match status" value="1"/>
</dbReference>
<evidence type="ECO:0000313" key="8">
    <source>
        <dbReference type="Proteomes" id="UP001431199"/>
    </source>
</evidence>
<keyword evidence="3 7" id="KW-0347">Helicase</keyword>
<keyword evidence="8" id="KW-1185">Reference proteome</keyword>